<keyword evidence="5" id="KW-0808">Transferase</keyword>
<comment type="caution">
    <text evidence="8">The sequence shown here is derived from an EMBL/GenBank/DDBJ whole genome shotgun (WGS) entry which is preliminary data.</text>
</comment>
<keyword evidence="4" id="KW-0963">Cytoplasm</keyword>
<evidence type="ECO:0000256" key="4">
    <source>
        <dbReference type="ARBA" id="ARBA00022490"/>
    </source>
</evidence>
<dbReference type="PANTHER" id="PTHR21057">
    <property type="entry name" value="PHOSPHO-2-DEHYDRO-3-DEOXYHEPTONATE ALDOLASE"/>
    <property type="match status" value="1"/>
</dbReference>
<organism evidence="8">
    <name type="scientific">marine sediment metagenome</name>
    <dbReference type="NCBI Taxonomy" id="412755"/>
    <lineage>
        <taxon>unclassified sequences</taxon>
        <taxon>metagenomes</taxon>
        <taxon>ecological metagenomes</taxon>
    </lineage>
</organism>
<dbReference type="GO" id="GO:0005737">
    <property type="term" value="C:cytoplasm"/>
    <property type="evidence" value="ECO:0007669"/>
    <property type="project" value="UniProtKB-SubCell"/>
</dbReference>
<comment type="similarity">
    <text evidence="2">Belongs to the KdsA family.</text>
</comment>
<proteinExistence type="inferred from homology"/>
<comment type="catalytic activity">
    <reaction evidence="6">
        <text>D-arabinose 5-phosphate + phosphoenolpyruvate + H2O = 3-deoxy-alpha-D-manno-2-octulosonate-8-phosphate + phosphate</text>
        <dbReference type="Rhea" id="RHEA:14053"/>
        <dbReference type="ChEBI" id="CHEBI:15377"/>
        <dbReference type="ChEBI" id="CHEBI:43474"/>
        <dbReference type="ChEBI" id="CHEBI:57693"/>
        <dbReference type="ChEBI" id="CHEBI:58702"/>
        <dbReference type="ChEBI" id="CHEBI:85985"/>
        <dbReference type="EC" id="2.5.1.55"/>
    </reaction>
</comment>
<feature type="domain" description="DAHP synthetase I/KDSA" evidence="7">
    <location>
        <begin position="3"/>
        <end position="250"/>
    </location>
</feature>
<gene>
    <name evidence="8" type="ORF">LCGC14_1054660</name>
</gene>
<evidence type="ECO:0000256" key="1">
    <source>
        <dbReference type="ARBA" id="ARBA00004496"/>
    </source>
</evidence>
<protein>
    <recommendedName>
        <fullName evidence="3">3-deoxy-8-phosphooctulonate synthase</fullName>
        <ecNumber evidence="3">2.5.1.55</ecNumber>
    </recommendedName>
</protein>
<evidence type="ECO:0000256" key="5">
    <source>
        <dbReference type="ARBA" id="ARBA00022679"/>
    </source>
</evidence>
<accession>A0A0F9MSD3</accession>
<dbReference type="Gene3D" id="3.20.20.70">
    <property type="entry name" value="Aldolase class I"/>
    <property type="match status" value="1"/>
</dbReference>
<dbReference type="GO" id="GO:0008676">
    <property type="term" value="F:3-deoxy-8-phosphooctulonate synthase activity"/>
    <property type="evidence" value="ECO:0007669"/>
    <property type="project" value="UniProtKB-EC"/>
</dbReference>
<evidence type="ECO:0000256" key="6">
    <source>
        <dbReference type="ARBA" id="ARBA00049112"/>
    </source>
</evidence>
<dbReference type="EC" id="2.5.1.55" evidence="3"/>
<name>A0A0F9MSD3_9ZZZZ</name>
<dbReference type="NCBIfam" id="TIGR01362">
    <property type="entry name" value="KDO8P_synth"/>
    <property type="match status" value="1"/>
</dbReference>
<dbReference type="NCBIfam" id="NF003543">
    <property type="entry name" value="PRK05198.1"/>
    <property type="match status" value="1"/>
</dbReference>
<comment type="subcellular location">
    <subcellularLocation>
        <location evidence="1">Cytoplasm</location>
    </subcellularLocation>
</comment>
<reference evidence="8" key="1">
    <citation type="journal article" date="2015" name="Nature">
        <title>Complex archaea that bridge the gap between prokaryotes and eukaryotes.</title>
        <authorList>
            <person name="Spang A."/>
            <person name="Saw J.H."/>
            <person name="Jorgensen S.L."/>
            <person name="Zaremba-Niedzwiedzka K."/>
            <person name="Martijn J."/>
            <person name="Lind A.E."/>
            <person name="van Eijk R."/>
            <person name="Schleper C."/>
            <person name="Guy L."/>
            <person name="Ettema T.J."/>
        </authorList>
    </citation>
    <scope>NUCLEOTIDE SEQUENCE</scope>
</reference>
<dbReference type="EMBL" id="LAZR01004431">
    <property type="protein sequence ID" value="KKN08649.1"/>
    <property type="molecule type" value="Genomic_DNA"/>
</dbReference>
<dbReference type="InterPro" id="IPR006269">
    <property type="entry name" value="KDO8P_synthase"/>
</dbReference>
<evidence type="ECO:0000259" key="7">
    <source>
        <dbReference type="Pfam" id="PF00793"/>
    </source>
</evidence>
<sequence>MMNNKLIYIAGPCVIDDPEITYGIAHALKDILKPFKDRIRFAFKASYDKANRTRHMSYRGTGLNQGLEVLASIKKDFGFKVTTDVHEAAHVGIVADVCDILQVPAFLCRQTDLVVECAKTGKTVNIKKGQFVAPQDMKYIVEKIEDHGNKNIIITERGSCFGYNNLIVDFRSIKIMQELGYPVIVDATHTTGGNRDFAPLLARAAIAAGANGVFTEVYPNPAKAQCDGPLSLYLSQVEELLEKLLEIQNICKS</sequence>
<evidence type="ECO:0000256" key="2">
    <source>
        <dbReference type="ARBA" id="ARBA00010499"/>
    </source>
</evidence>
<dbReference type="InterPro" id="IPR006218">
    <property type="entry name" value="DAHP1/KDSA"/>
</dbReference>
<dbReference type="AlphaFoldDB" id="A0A0F9MSD3"/>
<dbReference type="SUPFAM" id="SSF51569">
    <property type="entry name" value="Aldolase"/>
    <property type="match status" value="1"/>
</dbReference>
<evidence type="ECO:0000313" key="8">
    <source>
        <dbReference type="EMBL" id="KKN08649.1"/>
    </source>
</evidence>
<evidence type="ECO:0000256" key="3">
    <source>
        <dbReference type="ARBA" id="ARBA00012693"/>
    </source>
</evidence>
<dbReference type="Pfam" id="PF00793">
    <property type="entry name" value="DAHP_synth_1"/>
    <property type="match status" value="1"/>
</dbReference>
<dbReference type="InterPro" id="IPR013785">
    <property type="entry name" value="Aldolase_TIM"/>
</dbReference>